<gene>
    <name evidence="2" type="ORF">QYF61_020359</name>
</gene>
<organism evidence="2 3">
    <name type="scientific">Mycteria americana</name>
    <name type="common">Wood stork</name>
    <dbReference type="NCBI Taxonomy" id="33587"/>
    <lineage>
        <taxon>Eukaryota</taxon>
        <taxon>Metazoa</taxon>
        <taxon>Chordata</taxon>
        <taxon>Craniata</taxon>
        <taxon>Vertebrata</taxon>
        <taxon>Euteleostomi</taxon>
        <taxon>Archelosauria</taxon>
        <taxon>Archosauria</taxon>
        <taxon>Dinosauria</taxon>
        <taxon>Saurischia</taxon>
        <taxon>Theropoda</taxon>
        <taxon>Coelurosauria</taxon>
        <taxon>Aves</taxon>
        <taxon>Neognathae</taxon>
        <taxon>Neoaves</taxon>
        <taxon>Aequornithes</taxon>
        <taxon>Ciconiiformes</taxon>
        <taxon>Ciconiidae</taxon>
        <taxon>Mycteria</taxon>
    </lineage>
</organism>
<name>A0AAN7SIX7_MYCAM</name>
<dbReference type="PANTHER" id="PTHR33332">
    <property type="entry name" value="REVERSE TRANSCRIPTASE DOMAIN-CONTAINING PROTEIN"/>
    <property type="match status" value="1"/>
</dbReference>
<dbReference type="Pfam" id="PF01391">
    <property type="entry name" value="Collagen"/>
    <property type="match status" value="2"/>
</dbReference>
<evidence type="ECO:0000256" key="1">
    <source>
        <dbReference type="SAM" id="MobiDB-lite"/>
    </source>
</evidence>
<sequence>MANNVATQHGHVSSQVALNEPELSRKRPRTMNSAFSYIYKYIYSEKDLGLLVDSQLSMSQQCAQVAKKANGILACIRNSMASRTREVIVPLYSALVRPHLESCVQFWAPHSKKDIEVLERVQRRATKLGKGLEHKADGEQLRELGLFSLEKRRLRGDLIALYNYLKGGCREGEPGYVLGGVEVIPGRNGQPGPPGEPGDSGIRGVMGPPGVQGPKGNKGQGGVKGEKGNPGFPGAPAMGVTMSGLQPFFCYSYAASPPVLPVDQGPKDVLGPPGKKGVRGDVGPTGAMGPQGDKGIQGDKGEKGSPGFGIPGQPGLKGDPGDRGDRGLKGEKGEPGLPGKPGETGLRGKDMSSLENTITLKGDKKPDFSEMKPVREAGQSPPQQMFLAPPLDFPSLCSSSIVSFATVAQDHSPGKPHHAGQEETDSPCMGLVVGSPTYWRYLTWTVCGSTEGHQDHSHLQKGPSTMGAPCPSSSLLLPLHSCHSSDSISSIEEASETFASSHIVHCQEMEKGMMQSSDPNPALMMFMSGSGPGLPYEMQPAAVSNGGVKEPIEQGGIQPPSLSRRGFVWGH</sequence>
<protein>
    <submittedName>
        <fullName evidence="2">Uncharacterized protein</fullName>
    </submittedName>
</protein>
<accession>A0AAN7SIX7</accession>
<feature type="region of interest" description="Disordered" evidence="1">
    <location>
        <begin position="264"/>
        <end position="368"/>
    </location>
</feature>
<feature type="compositionally biased region" description="Low complexity" evidence="1">
    <location>
        <begin position="335"/>
        <end position="344"/>
    </location>
</feature>
<feature type="region of interest" description="Disordered" evidence="1">
    <location>
        <begin position="1"/>
        <end position="23"/>
    </location>
</feature>
<proteinExistence type="predicted"/>
<dbReference type="Proteomes" id="UP001333110">
    <property type="component" value="Unassembled WGS sequence"/>
</dbReference>
<evidence type="ECO:0000313" key="3">
    <source>
        <dbReference type="Proteomes" id="UP001333110"/>
    </source>
</evidence>
<feature type="region of interest" description="Disordered" evidence="1">
    <location>
        <begin position="186"/>
        <end position="234"/>
    </location>
</feature>
<dbReference type="InterPro" id="IPR008160">
    <property type="entry name" value="Collagen"/>
</dbReference>
<evidence type="ECO:0000313" key="2">
    <source>
        <dbReference type="EMBL" id="KAK4831976.1"/>
    </source>
</evidence>
<dbReference type="AlphaFoldDB" id="A0AAN7SIX7"/>
<reference evidence="2 3" key="1">
    <citation type="journal article" date="2023" name="J. Hered.">
        <title>Chromosome-level genome of the wood stork (Mycteria americana) provides insight into avian chromosome evolution.</title>
        <authorList>
            <person name="Flamio R. Jr."/>
            <person name="Ramstad K.M."/>
        </authorList>
    </citation>
    <scope>NUCLEOTIDE SEQUENCE [LARGE SCALE GENOMIC DNA]</scope>
    <source>
        <strain evidence="2">JAX WOST 10</strain>
    </source>
</reference>
<feature type="compositionally biased region" description="Polar residues" evidence="1">
    <location>
        <begin position="1"/>
        <end position="17"/>
    </location>
</feature>
<dbReference type="EMBL" id="JAUNZN010000001">
    <property type="protein sequence ID" value="KAK4831976.1"/>
    <property type="molecule type" value="Genomic_DNA"/>
</dbReference>
<comment type="caution">
    <text evidence="2">The sequence shown here is derived from an EMBL/GenBank/DDBJ whole genome shotgun (WGS) entry which is preliminary data.</text>
</comment>
<keyword evidence="3" id="KW-1185">Reference proteome</keyword>
<feature type="compositionally biased region" description="Basic and acidic residues" evidence="1">
    <location>
        <begin position="319"/>
        <end position="334"/>
    </location>
</feature>